<reference evidence="1 2" key="1">
    <citation type="submission" date="2024-01" db="EMBL/GenBank/DDBJ databases">
        <title>A telomere-to-telomere, gap-free genome of sweet tea (Lithocarpus litseifolius).</title>
        <authorList>
            <person name="Zhou J."/>
        </authorList>
    </citation>
    <scope>NUCLEOTIDE SEQUENCE [LARGE SCALE GENOMIC DNA]</scope>
    <source>
        <strain evidence="1">Zhou-2022a</strain>
        <tissue evidence="1">Leaf</tissue>
    </source>
</reference>
<dbReference type="PANTHER" id="PTHR31676">
    <property type="entry name" value="T31J12.3 PROTEIN-RELATED"/>
    <property type="match status" value="1"/>
</dbReference>
<name>A0AAW2DU11_9ROSI</name>
<gene>
    <name evidence="1" type="ORF">SO802_001304</name>
</gene>
<evidence type="ECO:0000313" key="1">
    <source>
        <dbReference type="EMBL" id="KAL0014235.1"/>
    </source>
</evidence>
<dbReference type="InterPro" id="IPR036758">
    <property type="entry name" value="At5g01610-like"/>
</dbReference>
<comment type="caution">
    <text evidence="1">The sequence shown here is derived from an EMBL/GenBank/DDBJ whole genome shotgun (WGS) entry which is preliminary data.</text>
</comment>
<dbReference type="AlphaFoldDB" id="A0AAW2DU11"/>
<dbReference type="PANTHER" id="PTHR31676:SF7">
    <property type="entry name" value="DUF538 DOMAIN-CONTAINING PROTEIN"/>
    <property type="match status" value="1"/>
</dbReference>
<keyword evidence="2" id="KW-1185">Reference proteome</keyword>
<accession>A0AAW2DU11</accession>
<dbReference type="Pfam" id="PF04398">
    <property type="entry name" value="DUF538"/>
    <property type="match status" value="1"/>
</dbReference>
<organism evidence="1 2">
    <name type="scientific">Lithocarpus litseifolius</name>
    <dbReference type="NCBI Taxonomy" id="425828"/>
    <lineage>
        <taxon>Eukaryota</taxon>
        <taxon>Viridiplantae</taxon>
        <taxon>Streptophyta</taxon>
        <taxon>Embryophyta</taxon>
        <taxon>Tracheophyta</taxon>
        <taxon>Spermatophyta</taxon>
        <taxon>Magnoliopsida</taxon>
        <taxon>eudicotyledons</taxon>
        <taxon>Gunneridae</taxon>
        <taxon>Pentapetalae</taxon>
        <taxon>rosids</taxon>
        <taxon>fabids</taxon>
        <taxon>Fagales</taxon>
        <taxon>Fagaceae</taxon>
        <taxon>Lithocarpus</taxon>
    </lineage>
</organism>
<dbReference type="InterPro" id="IPR007493">
    <property type="entry name" value="DUF538"/>
</dbReference>
<dbReference type="Gene3D" id="2.30.240.10">
    <property type="entry name" value="At5g01610-like"/>
    <property type="match status" value="1"/>
</dbReference>
<dbReference type="Proteomes" id="UP001459277">
    <property type="component" value="Unassembled WGS sequence"/>
</dbReference>
<dbReference type="SUPFAM" id="SSF141562">
    <property type="entry name" value="At5g01610-like"/>
    <property type="match status" value="1"/>
</dbReference>
<dbReference type="EMBL" id="JAZDWU010000001">
    <property type="protein sequence ID" value="KAL0014235.1"/>
    <property type="molecule type" value="Genomic_DNA"/>
</dbReference>
<proteinExistence type="predicted"/>
<evidence type="ECO:0000313" key="2">
    <source>
        <dbReference type="Proteomes" id="UP001459277"/>
    </source>
</evidence>
<sequence>MAKSCASKSLKISSTRSLSQKASSLGFMWLKQKCKKEHRFRSIDRNVSYDNEVMAFVEERRMRKLTGVKTKELLIWVSISDIYIDDPSSDPEPLPRIGSGHQS</sequence>
<protein>
    <submittedName>
        <fullName evidence="1">Uncharacterized protein</fullName>
    </submittedName>
</protein>